<name>A0A2T0QXK1_9ACTN</name>
<dbReference type="SUPFAM" id="SSF52788">
    <property type="entry name" value="Phosphotyrosine protein phosphatases I"/>
    <property type="match status" value="1"/>
</dbReference>
<evidence type="ECO:0000256" key="1">
    <source>
        <dbReference type="ARBA" id="ARBA00022849"/>
    </source>
</evidence>
<dbReference type="Pfam" id="PF01451">
    <property type="entry name" value="LMWPc"/>
    <property type="match status" value="1"/>
</dbReference>
<feature type="domain" description="Phosphotyrosine protein phosphatase I" evidence="2">
    <location>
        <begin position="5"/>
        <end position="137"/>
    </location>
</feature>
<dbReference type="AlphaFoldDB" id="A0A2T0QXK1"/>
<dbReference type="GO" id="GO:0016740">
    <property type="term" value="F:transferase activity"/>
    <property type="evidence" value="ECO:0007669"/>
    <property type="project" value="UniProtKB-KW"/>
</dbReference>
<gene>
    <name evidence="3" type="ORF">CLV37_11542</name>
</gene>
<dbReference type="SMART" id="SM00226">
    <property type="entry name" value="LMWPc"/>
    <property type="match status" value="1"/>
</dbReference>
<organism evidence="3 4">
    <name type="scientific">Kineococcus rhizosphaerae</name>
    <dbReference type="NCBI Taxonomy" id="559628"/>
    <lineage>
        <taxon>Bacteria</taxon>
        <taxon>Bacillati</taxon>
        <taxon>Actinomycetota</taxon>
        <taxon>Actinomycetes</taxon>
        <taxon>Kineosporiales</taxon>
        <taxon>Kineosporiaceae</taxon>
        <taxon>Kineococcus</taxon>
    </lineage>
</organism>
<keyword evidence="1" id="KW-0059">Arsenical resistance</keyword>
<comment type="caution">
    <text evidence="3">The sequence shown here is derived from an EMBL/GenBank/DDBJ whole genome shotgun (WGS) entry which is preliminary data.</text>
</comment>
<dbReference type="Gene3D" id="3.40.50.2300">
    <property type="match status" value="1"/>
</dbReference>
<protein>
    <submittedName>
        <fullName evidence="3">Arsenate-mycothiol transferase</fullName>
    </submittedName>
</protein>
<dbReference type="InterPro" id="IPR023485">
    <property type="entry name" value="Ptyr_pPase"/>
</dbReference>
<evidence type="ECO:0000259" key="2">
    <source>
        <dbReference type="SMART" id="SM00226"/>
    </source>
</evidence>
<dbReference type="Proteomes" id="UP000238083">
    <property type="component" value="Unassembled WGS sequence"/>
</dbReference>
<reference evidence="3 4" key="1">
    <citation type="submission" date="2018-03" db="EMBL/GenBank/DDBJ databases">
        <title>Genomic Encyclopedia of Archaeal and Bacterial Type Strains, Phase II (KMG-II): from individual species to whole genera.</title>
        <authorList>
            <person name="Goeker M."/>
        </authorList>
    </citation>
    <scope>NUCLEOTIDE SEQUENCE [LARGE SCALE GENOMIC DNA]</scope>
    <source>
        <strain evidence="3 4">DSM 19711</strain>
    </source>
</reference>
<evidence type="ECO:0000313" key="4">
    <source>
        <dbReference type="Proteomes" id="UP000238083"/>
    </source>
</evidence>
<proteinExistence type="predicted"/>
<dbReference type="PANTHER" id="PTHR43428">
    <property type="entry name" value="ARSENATE REDUCTASE"/>
    <property type="match status" value="1"/>
</dbReference>
<dbReference type="EMBL" id="PVZF01000015">
    <property type="protein sequence ID" value="PRY10778.1"/>
    <property type="molecule type" value="Genomic_DNA"/>
</dbReference>
<dbReference type="PANTHER" id="PTHR43428:SF1">
    <property type="entry name" value="ARSENATE REDUCTASE"/>
    <property type="match status" value="1"/>
</dbReference>
<dbReference type="RefSeq" id="WP_106214966.1">
    <property type="nucleotide sequence ID" value="NZ_PVZF01000015.1"/>
</dbReference>
<dbReference type="InterPro" id="IPR036196">
    <property type="entry name" value="Ptyr_pPase_sf"/>
</dbReference>
<keyword evidence="4" id="KW-1185">Reference proteome</keyword>
<keyword evidence="3" id="KW-0808">Transferase</keyword>
<dbReference type="OrthoDB" id="9799372at2"/>
<sequence length="141" mass="15201">MTTAPRVLFVCVRNRGKSQLAAGLMRRLVQEHPQHPVTVVSAGTRAGTDLNTEAVQSLLEVGVDITGQHPQQLTDDLLHDADLVVVLGSEARVDPAGGVPVEVWETDEPSARGIEGAERMRLVRDDVAARVRDLHTRLASG</sequence>
<accession>A0A2T0QXK1</accession>
<dbReference type="GO" id="GO:0046685">
    <property type="term" value="P:response to arsenic-containing substance"/>
    <property type="evidence" value="ECO:0007669"/>
    <property type="project" value="UniProtKB-KW"/>
</dbReference>
<evidence type="ECO:0000313" key="3">
    <source>
        <dbReference type="EMBL" id="PRY10778.1"/>
    </source>
</evidence>